<evidence type="ECO:0000313" key="10">
    <source>
        <dbReference type="Proteomes" id="UP000245720"/>
    </source>
</evidence>
<keyword evidence="3" id="KW-0645">Protease</keyword>
<gene>
    <name evidence="9" type="ORF">IE37_03285</name>
</gene>
<feature type="transmembrane region" description="Helical" evidence="8">
    <location>
        <begin position="107"/>
        <end position="128"/>
    </location>
</feature>
<dbReference type="AlphaFoldDB" id="A0A315XTB1"/>
<comment type="caution">
    <text evidence="9">The sequence shown here is derived from an EMBL/GenBank/DDBJ whole genome shotgun (WGS) entry which is preliminary data.</text>
</comment>
<dbReference type="SMART" id="SM00793">
    <property type="entry name" value="AgrB"/>
    <property type="match status" value="1"/>
</dbReference>
<sequence length="188" mass="21315">MINRLSTLISDQFVKHNIIPKDAKDVYTYGVEITISSIIGFLITLAIGLLFDSLINAMIFYVIFISLRSMTGGYHAKTYLKCNFIFTTIALFVIVFSKAAYEIQTSFALLTFLFLPAETIIIWLAPVDNINKPIEEKKRVYWKITAVITSILLYVLSILLYINQHTIEATIIVITVFAVSVLCMIQTK</sequence>
<evidence type="ECO:0000256" key="7">
    <source>
        <dbReference type="ARBA" id="ARBA00023136"/>
    </source>
</evidence>
<keyword evidence="2" id="KW-0673">Quorum sensing</keyword>
<evidence type="ECO:0000256" key="3">
    <source>
        <dbReference type="ARBA" id="ARBA00022670"/>
    </source>
</evidence>
<name>A0A315XTB1_RUMFL</name>
<protein>
    <submittedName>
        <fullName evidence="9">Accessory gene regulator B</fullName>
    </submittedName>
</protein>
<keyword evidence="7 8" id="KW-0472">Membrane</keyword>
<evidence type="ECO:0000256" key="8">
    <source>
        <dbReference type="SAM" id="Phobius"/>
    </source>
</evidence>
<dbReference type="InterPro" id="IPR006741">
    <property type="entry name" value="AgrB"/>
</dbReference>
<evidence type="ECO:0000256" key="5">
    <source>
        <dbReference type="ARBA" id="ARBA00022801"/>
    </source>
</evidence>
<dbReference type="RefSeq" id="WP_109727944.1">
    <property type="nucleotide sequence ID" value="NZ_QGDI01000017.1"/>
</dbReference>
<keyword evidence="6 8" id="KW-1133">Transmembrane helix</keyword>
<dbReference type="EMBL" id="QGDI01000017">
    <property type="protein sequence ID" value="PWJ09991.1"/>
    <property type="molecule type" value="Genomic_DNA"/>
</dbReference>
<feature type="transmembrane region" description="Helical" evidence="8">
    <location>
        <begin position="167"/>
        <end position="185"/>
    </location>
</feature>
<reference evidence="9 10" key="1">
    <citation type="submission" date="2018-05" db="EMBL/GenBank/DDBJ databases">
        <title>The Hungate 1000. A catalogue of reference genomes from the rumen microbiome.</title>
        <authorList>
            <person name="Kelly W."/>
        </authorList>
    </citation>
    <scope>NUCLEOTIDE SEQUENCE [LARGE SCALE GENOMIC DNA]</scope>
    <source>
        <strain evidence="9 10">SAb67</strain>
    </source>
</reference>
<keyword evidence="1" id="KW-1003">Cell membrane</keyword>
<feature type="transmembrane region" description="Helical" evidence="8">
    <location>
        <begin position="38"/>
        <end position="67"/>
    </location>
</feature>
<dbReference type="Pfam" id="PF04647">
    <property type="entry name" value="AgrB"/>
    <property type="match status" value="1"/>
</dbReference>
<feature type="transmembrane region" description="Helical" evidence="8">
    <location>
        <begin position="140"/>
        <end position="161"/>
    </location>
</feature>
<evidence type="ECO:0000256" key="1">
    <source>
        <dbReference type="ARBA" id="ARBA00022475"/>
    </source>
</evidence>
<keyword evidence="4 8" id="KW-0812">Transmembrane</keyword>
<evidence type="ECO:0000256" key="2">
    <source>
        <dbReference type="ARBA" id="ARBA00022654"/>
    </source>
</evidence>
<keyword evidence="5" id="KW-0378">Hydrolase</keyword>
<dbReference type="OrthoDB" id="9815055at2"/>
<evidence type="ECO:0000256" key="6">
    <source>
        <dbReference type="ARBA" id="ARBA00022989"/>
    </source>
</evidence>
<proteinExistence type="predicted"/>
<evidence type="ECO:0000313" key="9">
    <source>
        <dbReference type="EMBL" id="PWJ09991.1"/>
    </source>
</evidence>
<evidence type="ECO:0000256" key="4">
    <source>
        <dbReference type="ARBA" id="ARBA00022692"/>
    </source>
</evidence>
<dbReference type="GO" id="GO:0016020">
    <property type="term" value="C:membrane"/>
    <property type="evidence" value="ECO:0007669"/>
    <property type="project" value="InterPro"/>
</dbReference>
<accession>A0A315XTB1</accession>
<organism evidence="9 10">
    <name type="scientific">Ruminococcus flavefaciens</name>
    <dbReference type="NCBI Taxonomy" id="1265"/>
    <lineage>
        <taxon>Bacteria</taxon>
        <taxon>Bacillati</taxon>
        <taxon>Bacillota</taxon>
        <taxon>Clostridia</taxon>
        <taxon>Eubacteriales</taxon>
        <taxon>Oscillospiraceae</taxon>
        <taxon>Ruminococcus</taxon>
    </lineage>
</organism>
<dbReference type="GO" id="GO:0009372">
    <property type="term" value="P:quorum sensing"/>
    <property type="evidence" value="ECO:0007669"/>
    <property type="project" value="UniProtKB-KW"/>
</dbReference>
<dbReference type="GO" id="GO:0008233">
    <property type="term" value="F:peptidase activity"/>
    <property type="evidence" value="ECO:0007669"/>
    <property type="project" value="UniProtKB-KW"/>
</dbReference>
<dbReference type="GO" id="GO:0006508">
    <property type="term" value="P:proteolysis"/>
    <property type="evidence" value="ECO:0007669"/>
    <property type="project" value="UniProtKB-KW"/>
</dbReference>
<dbReference type="Proteomes" id="UP000245720">
    <property type="component" value="Unassembled WGS sequence"/>
</dbReference>
<feature type="transmembrane region" description="Helical" evidence="8">
    <location>
        <begin position="79"/>
        <end position="101"/>
    </location>
</feature>